<dbReference type="PROSITE" id="PS51257">
    <property type="entry name" value="PROKAR_LIPOPROTEIN"/>
    <property type="match status" value="1"/>
</dbReference>
<proteinExistence type="predicted"/>
<reference evidence="1 2" key="1">
    <citation type="journal article" date="2019" name="Int. J. Syst. Evol. Microbiol.">
        <title>The Global Catalogue of Microorganisms (GCM) 10K type strain sequencing project: providing services to taxonomists for standard genome sequencing and annotation.</title>
        <authorList>
            <consortium name="The Broad Institute Genomics Platform"/>
            <consortium name="The Broad Institute Genome Sequencing Center for Infectious Disease"/>
            <person name="Wu L."/>
            <person name="Ma J."/>
        </authorList>
    </citation>
    <scope>NUCLEOTIDE SEQUENCE [LARGE SCALE GENOMIC DNA]</scope>
    <source>
        <strain evidence="1 2">JCM 13250</strain>
    </source>
</reference>
<dbReference type="EMBL" id="BAAALT010000156">
    <property type="protein sequence ID" value="GAA1818407.1"/>
    <property type="molecule type" value="Genomic_DNA"/>
</dbReference>
<keyword evidence="2" id="KW-1185">Reference proteome</keyword>
<organism evidence="1 2">
    <name type="scientific">Luedemannella flava</name>
    <dbReference type="NCBI Taxonomy" id="349316"/>
    <lineage>
        <taxon>Bacteria</taxon>
        <taxon>Bacillati</taxon>
        <taxon>Actinomycetota</taxon>
        <taxon>Actinomycetes</taxon>
        <taxon>Micromonosporales</taxon>
        <taxon>Micromonosporaceae</taxon>
        <taxon>Luedemannella</taxon>
    </lineage>
</organism>
<name>A0ABN2MBH5_9ACTN</name>
<sequence>MGVRAALSHFRVPARRGAVIRGVSGLAIVLTVLACRLDPPVAAPTPSVPGGSGAPWTVLTDSGARHRATDTLCAQLDLTPLTRIYPVATRRPEAPARHGDYVDQDCFVTVRAAQVSPDSVIVGISARIWDTADGAASEFARGQHERCTVVPDVGTAARACDDPISGTTVEAYDGDAIVSVHWDESSTYQGDLPDLTTEVAVIARGTLATITTG</sequence>
<accession>A0ABN2MBH5</accession>
<gene>
    <name evidence="1" type="ORF">GCM10009682_43810</name>
</gene>
<evidence type="ECO:0000313" key="2">
    <source>
        <dbReference type="Proteomes" id="UP001500218"/>
    </source>
</evidence>
<dbReference type="RefSeq" id="WP_344135430.1">
    <property type="nucleotide sequence ID" value="NZ_BAAALT010000156.1"/>
</dbReference>
<dbReference type="Proteomes" id="UP001500218">
    <property type="component" value="Unassembled WGS sequence"/>
</dbReference>
<evidence type="ECO:0000313" key="1">
    <source>
        <dbReference type="EMBL" id="GAA1818407.1"/>
    </source>
</evidence>
<protein>
    <submittedName>
        <fullName evidence="1">Uncharacterized protein</fullName>
    </submittedName>
</protein>
<comment type="caution">
    <text evidence="1">The sequence shown here is derived from an EMBL/GenBank/DDBJ whole genome shotgun (WGS) entry which is preliminary data.</text>
</comment>